<dbReference type="InterPro" id="IPR057336">
    <property type="entry name" value="GerAC_N"/>
</dbReference>
<dbReference type="RefSeq" id="WP_110063468.1">
    <property type="nucleotide sequence ID" value="NZ_QGTW01000001.1"/>
</dbReference>
<evidence type="ECO:0000256" key="5">
    <source>
        <dbReference type="ARBA" id="ARBA00023136"/>
    </source>
</evidence>
<evidence type="ECO:0000256" key="3">
    <source>
        <dbReference type="ARBA" id="ARBA00022544"/>
    </source>
</evidence>
<dbReference type="EMBL" id="QGTW01000001">
    <property type="protein sequence ID" value="PWW32567.1"/>
    <property type="molecule type" value="Genomic_DNA"/>
</dbReference>
<dbReference type="PANTHER" id="PTHR35789">
    <property type="entry name" value="SPORE GERMINATION PROTEIN B3"/>
    <property type="match status" value="1"/>
</dbReference>
<dbReference type="PANTHER" id="PTHR35789:SF1">
    <property type="entry name" value="SPORE GERMINATION PROTEIN B3"/>
    <property type="match status" value="1"/>
</dbReference>
<protein>
    <submittedName>
        <fullName evidence="11">Spore germination protein</fullName>
    </submittedName>
</protein>
<evidence type="ECO:0000256" key="1">
    <source>
        <dbReference type="ARBA" id="ARBA00004635"/>
    </source>
</evidence>
<keyword evidence="8" id="KW-0175">Coiled coil</keyword>
<evidence type="ECO:0000259" key="10">
    <source>
        <dbReference type="Pfam" id="PF25198"/>
    </source>
</evidence>
<gene>
    <name evidence="11" type="ORF">DFO73_101832</name>
</gene>
<organism evidence="11 12">
    <name type="scientific">Cytobacillus oceanisediminis</name>
    <dbReference type="NCBI Taxonomy" id="665099"/>
    <lineage>
        <taxon>Bacteria</taxon>
        <taxon>Bacillati</taxon>
        <taxon>Bacillota</taxon>
        <taxon>Bacilli</taxon>
        <taxon>Bacillales</taxon>
        <taxon>Bacillaceae</taxon>
        <taxon>Cytobacillus</taxon>
    </lineage>
</organism>
<feature type="domain" description="Spore germination GerAC-like C-terminal" evidence="9">
    <location>
        <begin position="200"/>
        <end position="357"/>
    </location>
</feature>
<dbReference type="InterPro" id="IPR038501">
    <property type="entry name" value="Spore_GerAC_C_sf"/>
</dbReference>
<reference evidence="11 12" key="1">
    <citation type="submission" date="2018-05" db="EMBL/GenBank/DDBJ databases">
        <title>Freshwater and sediment microbial communities from various areas in North America, analyzing microbe dynamics in response to fracking.</title>
        <authorList>
            <person name="Lamendella R."/>
        </authorList>
    </citation>
    <scope>NUCLEOTIDE SEQUENCE [LARGE SCALE GENOMIC DNA]</scope>
    <source>
        <strain evidence="11 12">15_TX</strain>
    </source>
</reference>
<dbReference type="GO" id="GO:0009847">
    <property type="term" value="P:spore germination"/>
    <property type="evidence" value="ECO:0007669"/>
    <property type="project" value="InterPro"/>
</dbReference>
<dbReference type="PROSITE" id="PS51257">
    <property type="entry name" value="PROKAR_LIPOPROTEIN"/>
    <property type="match status" value="1"/>
</dbReference>
<proteinExistence type="inferred from homology"/>
<keyword evidence="7" id="KW-0449">Lipoprotein</keyword>
<accession>A0A2V3A673</accession>
<dbReference type="OrthoDB" id="2592518at2"/>
<comment type="subcellular location">
    <subcellularLocation>
        <location evidence="1">Membrane</location>
        <topology evidence="1">Lipid-anchor</topology>
    </subcellularLocation>
</comment>
<dbReference type="AlphaFoldDB" id="A0A2V3A673"/>
<dbReference type="GO" id="GO:0016020">
    <property type="term" value="C:membrane"/>
    <property type="evidence" value="ECO:0007669"/>
    <property type="project" value="UniProtKB-SubCell"/>
</dbReference>
<evidence type="ECO:0000313" key="11">
    <source>
        <dbReference type="EMBL" id="PWW32567.1"/>
    </source>
</evidence>
<keyword evidence="4" id="KW-0732">Signal</keyword>
<evidence type="ECO:0000313" key="12">
    <source>
        <dbReference type="Proteomes" id="UP000247150"/>
    </source>
</evidence>
<name>A0A2V3A673_9BACI</name>
<dbReference type="Pfam" id="PF05504">
    <property type="entry name" value="Spore_GerAC"/>
    <property type="match status" value="1"/>
</dbReference>
<keyword evidence="3" id="KW-0309">Germination</keyword>
<keyword evidence="6" id="KW-0564">Palmitate</keyword>
<dbReference type="InterPro" id="IPR008844">
    <property type="entry name" value="Spore_GerAC-like"/>
</dbReference>
<dbReference type="Gene3D" id="3.30.300.210">
    <property type="entry name" value="Nutrient germinant receptor protein C, domain 3"/>
    <property type="match status" value="1"/>
</dbReference>
<evidence type="ECO:0000256" key="4">
    <source>
        <dbReference type="ARBA" id="ARBA00022729"/>
    </source>
</evidence>
<evidence type="ECO:0000256" key="2">
    <source>
        <dbReference type="ARBA" id="ARBA00007886"/>
    </source>
</evidence>
<evidence type="ECO:0000256" key="6">
    <source>
        <dbReference type="ARBA" id="ARBA00023139"/>
    </source>
</evidence>
<evidence type="ECO:0000259" key="9">
    <source>
        <dbReference type="Pfam" id="PF05504"/>
    </source>
</evidence>
<keyword evidence="5" id="KW-0472">Membrane</keyword>
<dbReference type="NCBIfam" id="TIGR02887">
    <property type="entry name" value="spore_ger_x_C"/>
    <property type="match status" value="1"/>
</dbReference>
<feature type="coiled-coil region" evidence="8">
    <location>
        <begin position="285"/>
        <end position="312"/>
    </location>
</feature>
<sequence>MKKLKKMVQIILLPVFLTGCMNIDQHILDDVQLVTGAAYKYVDDDTIELTAVFPNYQPDGSVKNETLTTTAILNKENRDKQSLQSDKPMVSGKLEVALYDRETAEKGIIELMDTLSRDPSIGANVYLAILDGNPKEVLSKQYGNIDNGIFLSNLIEQNVETGLIHKTNLHIFKYKLYAEGIDPMLPIIEQKEGKLNIKAIGLFEDDKLVDQIEQEKFFFLTLLLEPKGQKDAYAIKTKEGRKASIENIKSVRKYDIPKPMTSSEIKININIKAIIREYSNGTVNKEKIKKIENELKEEIEKKSEEMIREFQEKGIDPLGIGEEVRTRTRKWDQKKWKELYPEIKITVQAKVKILEAGVIE</sequence>
<dbReference type="Pfam" id="PF25198">
    <property type="entry name" value="Spore_GerAC_N"/>
    <property type="match status" value="1"/>
</dbReference>
<feature type="domain" description="Spore germination protein N-terminal" evidence="10">
    <location>
        <begin position="24"/>
        <end position="189"/>
    </location>
</feature>
<comment type="caution">
    <text evidence="11">The sequence shown here is derived from an EMBL/GenBank/DDBJ whole genome shotgun (WGS) entry which is preliminary data.</text>
</comment>
<comment type="similarity">
    <text evidence="2">Belongs to the GerABKC lipoprotein family.</text>
</comment>
<dbReference type="Proteomes" id="UP000247150">
    <property type="component" value="Unassembled WGS sequence"/>
</dbReference>
<evidence type="ECO:0000256" key="8">
    <source>
        <dbReference type="SAM" id="Coils"/>
    </source>
</evidence>
<dbReference type="InterPro" id="IPR046953">
    <property type="entry name" value="Spore_GerAC-like_C"/>
</dbReference>
<evidence type="ECO:0000256" key="7">
    <source>
        <dbReference type="ARBA" id="ARBA00023288"/>
    </source>
</evidence>